<feature type="domain" description="Pseudouridine synthase I TruA alpha/beta" evidence="8">
    <location>
        <begin position="284"/>
        <end position="390"/>
    </location>
</feature>
<dbReference type="PANTHER" id="PTHR11142:SF4">
    <property type="entry name" value="PSEUDOURIDYLATE SYNTHASE 1 HOMOLOG"/>
    <property type="match status" value="1"/>
</dbReference>
<evidence type="ECO:0000256" key="1">
    <source>
        <dbReference type="ARBA" id="ARBA00009375"/>
    </source>
</evidence>
<reference evidence="9 10" key="1">
    <citation type="journal article" date="2015" name="Fungal Genet. Biol.">
        <title>Evolution of novel wood decay mechanisms in Agaricales revealed by the genome sequences of Fistulina hepatica and Cylindrobasidium torrendii.</title>
        <authorList>
            <person name="Floudas D."/>
            <person name="Held B.W."/>
            <person name="Riley R."/>
            <person name="Nagy L.G."/>
            <person name="Koehler G."/>
            <person name="Ransdell A.S."/>
            <person name="Younus H."/>
            <person name="Chow J."/>
            <person name="Chiniquy J."/>
            <person name="Lipzen A."/>
            <person name="Tritt A."/>
            <person name="Sun H."/>
            <person name="Haridas S."/>
            <person name="LaButti K."/>
            <person name="Ohm R.A."/>
            <person name="Kues U."/>
            <person name="Blanchette R.A."/>
            <person name="Grigoriev I.V."/>
            <person name="Minto R.E."/>
            <person name="Hibbett D.S."/>
        </authorList>
    </citation>
    <scope>NUCLEOTIDE SEQUENCE [LARGE SCALE GENOMIC DNA]</scope>
    <source>
        <strain evidence="9 10">FP15055 ss-10</strain>
    </source>
</reference>
<accession>A0A0D7BQL1</accession>
<feature type="compositionally biased region" description="Basic and acidic residues" evidence="7">
    <location>
        <begin position="57"/>
        <end position="74"/>
    </location>
</feature>
<dbReference type="GO" id="GO:0005634">
    <property type="term" value="C:nucleus"/>
    <property type="evidence" value="ECO:0007669"/>
    <property type="project" value="TreeGrafter"/>
</dbReference>
<keyword evidence="2" id="KW-0819">tRNA processing</keyword>
<evidence type="ECO:0000256" key="2">
    <source>
        <dbReference type="ARBA" id="ARBA00022694"/>
    </source>
</evidence>
<dbReference type="InterPro" id="IPR020094">
    <property type="entry name" value="TruA/RsuA/RluB/E/F_N"/>
</dbReference>
<protein>
    <submittedName>
        <fullName evidence="9">Pseudouridine synthase</fullName>
    </submittedName>
</protein>
<dbReference type="PANTHER" id="PTHR11142">
    <property type="entry name" value="PSEUDOURIDYLATE SYNTHASE"/>
    <property type="match status" value="1"/>
</dbReference>
<evidence type="ECO:0000256" key="3">
    <source>
        <dbReference type="ARBA" id="ARBA00023235"/>
    </source>
</evidence>
<evidence type="ECO:0000256" key="4">
    <source>
        <dbReference type="ARBA" id="ARBA00036943"/>
    </source>
</evidence>
<dbReference type="HAMAP" id="MF_00171">
    <property type="entry name" value="TruA"/>
    <property type="match status" value="1"/>
</dbReference>
<dbReference type="GO" id="GO:0009982">
    <property type="term" value="F:pseudouridine synthase activity"/>
    <property type="evidence" value="ECO:0007669"/>
    <property type="project" value="InterPro"/>
</dbReference>
<dbReference type="InterPro" id="IPR020097">
    <property type="entry name" value="PsdUridine_synth_TruA_a/b_dom"/>
</dbReference>
<evidence type="ECO:0000256" key="5">
    <source>
        <dbReference type="PIRSR" id="PIRSR641708-1"/>
    </source>
</evidence>
<feature type="compositionally biased region" description="Acidic residues" evidence="7">
    <location>
        <begin position="492"/>
        <end position="504"/>
    </location>
</feature>
<feature type="region of interest" description="Disordered" evidence="7">
    <location>
        <begin position="1"/>
        <end position="74"/>
    </location>
</feature>
<keyword evidence="3" id="KW-0413">Isomerase</keyword>
<feature type="active site" description="Nucleophile" evidence="5">
    <location>
        <position position="153"/>
    </location>
</feature>
<feature type="compositionally biased region" description="Basic and acidic residues" evidence="7">
    <location>
        <begin position="482"/>
        <end position="491"/>
    </location>
</feature>
<dbReference type="EMBL" id="KN880449">
    <property type="protein sequence ID" value="KIY71896.1"/>
    <property type="molecule type" value="Genomic_DNA"/>
</dbReference>
<comment type="similarity">
    <text evidence="1">Belongs to the tRNA pseudouridine synthase TruA family.</text>
</comment>
<organism evidence="9 10">
    <name type="scientific">Cylindrobasidium torrendii FP15055 ss-10</name>
    <dbReference type="NCBI Taxonomy" id="1314674"/>
    <lineage>
        <taxon>Eukaryota</taxon>
        <taxon>Fungi</taxon>
        <taxon>Dikarya</taxon>
        <taxon>Basidiomycota</taxon>
        <taxon>Agaricomycotina</taxon>
        <taxon>Agaricomycetes</taxon>
        <taxon>Agaricomycetidae</taxon>
        <taxon>Agaricales</taxon>
        <taxon>Marasmiineae</taxon>
        <taxon>Physalacriaceae</taxon>
        <taxon>Cylindrobasidium</taxon>
    </lineage>
</organism>
<evidence type="ECO:0000313" key="9">
    <source>
        <dbReference type="EMBL" id="KIY71896.1"/>
    </source>
</evidence>
<evidence type="ECO:0000313" key="10">
    <source>
        <dbReference type="Proteomes" id="UP000054007"/>
    </source>
</evidence>
<gene>
    <name evidence="9" type="ORF">CYLTODRAFT_418440</name>
</gene>
<dbReference type="GO" id="GO:0031119">
    <property type="term" value="P:tRNA pseudouridine synthesis"/>
    <property type="evidence" value="ECO:0007669"/>
    <property type="project" value="InterPro"/>
</dbReference>
<comment type="catalytic activity">
    <reaction evidence="4">
        <text>a uridine in tRNA = a pseudouridine in tRNA</text>
        <dbReference type="Rhea" id="RHEA:54572"/>
        <dbReference type="Rhea" id="RHEA-COMP:13339"/>
        <dbReference type="Rhea" id="RHEA-COMP:13934"/>
        <dbReference type="ChEBI" id="CHEBI:65314"/>
        <dbReference type="ChEBI" id="CHEBI:65315"/>
    </reaction>
</comment>
<dbReference type="GO" id="GO:0003723">
    <property type="term" value="F:RNA binding"/>
    <property type="evidence" value="ECO:0007669"/>
    <property type="project" value="InterPro"/>
</dbReference>
<proteinExistence type="inferred from homology"/>
<dbReference type="InterPro" id="IPR001406">
    <property type="entry name" value="PsdUridine_synth_TruA"/>
</dbReference>
<feature type="compositionally biased region" description="Low complexity" evidence="7">
    <location>
        <begin position="24"/>
        <end position="41"/>
    </location>
</feature>
<dbReference type="Gene3D" id="3.30.70.660">
    <property type="entry name" value="Pseudouridine synthase I, catalytic domain, C-terminal subdomain"/>
    <property type="match status" value="1"/>
</dbReference>
<evidence type="ECO:0000256" key="6">
    <source>
        <dbReference type="PIRSR" id="PIRSR641708-2"/>
    </source>
</evidence>
<sequence length="518" mass="58584">MSDEPDAKRRRLDVGEGGSGSAGPSGSASTEAVAATPATTSTGGGHSPKTSGRGRFKKGDFPTRRDRIEAPREQVEDEIPEVRLPKRNVALLLGFCGSGYHGMQYSTREGQLDMTHPSIEGTLFQALIEAGAISRYNSSNPLKVNFQRAARTDRGVHAAGNVVSFKMIMNLPDKTEADMLAAINAALPPQIRVWEFIRTKNSFNARQICDSRRYTYFFPSYLLITPKPGCGFRLNLDRFLGEPWQAPEDPFWEGMDENESREAMLSRKRAWRVTPEHLQRLREAAAVYQGTHSFHNFTLTTNPTAGTNRRYMKSLEVQEPQVHDGTEWIPVQFHGQSFMLHQIRKMMFAMIMVARTKTPPVIINELYVQRKVLVPKVPALGLLLEAPVYDAYNAVCAKMEPGPDKREPIRFEPHAEKIEAFKNEFIYSTMREIESKAAVFDKWMRSVDDYVGDDLLYLNPDGIVPEQAVILPKQERKSRFHENAAFDKTTLDDDEIVDDSDEEAERPRTRKELEELDG</sequence>
<dbReference type="FunFam" id="3.30.70.580:FF:000002">
    <property type="entry name" value="tRNA pseudouridine synthase"/>
    <property type="match status" value="1"/>
</dbReference>
<feature type="region of interest" description="Disordered" evidence="7">
    <location>
        <begin position="482"/>
        <end position="518"/>
    </location>
</feature>
<dbReference type="Pfam" id="PF01416">
    <property type="entry name" value="PseudoU_synth_1"/>
    <property type="match status" value="1"/>
</dbReference>
<feature type="compositionally biased region" description="Basic and acidic residues" evidence="7">
    <location>
        <begin position="505"/>
        <end position="518"/>
    </location>
</feature>
<dbReference type="NCBIfam" id="TIGR00071">
    <property type="entry name" value="hisT_truA"/>
    <property type="match status" value="1"/>
</dbReference>
<dbReference type="InterPro" id="IPR020095">
    <property type="entry name" value="PsdUridine_synth_TruA_C"/>
</dbReference>
<dbReference type="InterPro" id="IPR020103">
    <property type="entry name" value="PsdUridine_synth_cat_dom_sf"/>
</dbReference>
<dbReference type="STRING" id="1314674.A0A0D7BQL1"/>
<evidence type="ECO:0000259" key="8">
    <source>
        <dbReference type="Pfam" id="PF01416"/>
    </source>
</evidence>
<dbReference type="SUPFAM" id="SSF55120">
    <property type="entry name" value="Pseudouridine synthase"/>
    <property type="match status" value="1"/>
</dbReference>
<dbReference type="Proteomes" id="UP000054007">
    <property type="component" value="Unassembled WGS sequence"/>
</dbReference>
<feature type="binding site" evidence="6">
    <location>
        <position position="214"/>
    </location>
    <ligand>
        <name>substrate</name>
    </ligand>
</feature>
<name>A0A0D7BQL1_9AGAR</name>
<evidence type="ECO:0000256" key="7">
    <source>
        <dbReference type="SAM" id="MobiDB-lite"/>
    </source>
</evidence>
<dbReference type="Gene3D" id="3.30.70.580">
    <property type="entry name" value="Pseudouridine synthase I, catalytic domain, N-terminal subdomain"/>
    <property type="match status" value="1"/>
</dbReference>
<keyword evidence="10" id="KW-1185">Reference proteome</keyword>
<dbReference type="InterPro" id="IPR041708">
    <property type="entry name" value="PUS1/PUS2-like"/>
</dbReference>
<dbReference type="CDD" id="cd02568">
    <property type="entry name" value="PseudoU_synth_PUS1_PUS2"/>
    <property type="match status" value="1"/>
</dbReference>
<dbReference type="OrthoDB" id="10256309at2759"/>
<dbReference type="GO" id="GO:1990481">
    <property type="term" value="P:mRNA pseudouridine synthesis"/>
    <property type="evidence" value="ECO:0007669"/>
    <property type="project" value="TreeGrafter"/>
</dbReference>
<dbReference type="AlphaFoldDB" id="A0A0D7BQL1"/>